<organism evidence="2">
    <name type="scientific">marine sediment metagenome</name>
    <dbReference type="NCBI Taxonomy" id="412755"/>
    <lineage>
        <taxon>unclassified sequences</taxon>
        <taxon>metagenomes</taxon>
        <taxon>ecological metagenomes</taxon>
    </lineage>
</organism>
<dbReference type="EMBL" id="BARW01030414">
    <property type="protein sequence ID" value="GAJ05668.1"/>
    <property type="molecule type" value="Genomic_DNA"/>
</dbReference>
<keyword evidence="1" id="KW-0812">Transmembrane</keyword>
<gene>
    <name evidence="2" type="ORF">S12H4_48631</name>
</gene>
<evidence type="ECO:0000256" key="1">
    <source>
        <dbReference type="SAM" id="Phobius"/>
    </source>
</evidence>
<name>X1TK17_9ZZZZ</name>
<sequence>MSKNEIKSLFISGIIFATALAFILRYELIDTAQAIQIIISFVLVLITAIYVKRTAEIAKAAKEQTEASIKMAEEMREQRYDAVRPVIDIVIMKQSMKGEELIKQG</sequence>
<keyword evidence="1" id="KW-0472">Membrane</keyword>
<proteinExistence type="predicted"/>
<accession>X1TK17</accession>
<comment type="caution">
    <text evidence="2">The sequence shown here is derived from an EMBL/GenBank/DDBJ whole genome shotgun (WGS) entry which is preliminary data.</text>
</comment>
<feature type="transmembrane region" description="Helical" evidence="1">
    <location>
        <begin position="32"/>
        <end position="51"/>
    </location>
</feature>
<feature type="transmembrane region" description="Helical" evidence="1">
    <location>
        <begin position="9"/>
        <end position="26"/>
    </location>
</feature>
<evidence type="ECO:0000313" key="2">
    <source>
        <dbReference type="EMBL" id="GAJ05668.1"/>
    </source>
</evidence>
<feature type="non-terminal residue" evidence="2">
    <location>
        <position position="105"/>
    </location>
</feature>
<keyword evidence="1" id="KW-1133">Transmembrane helix</keyword>
<protein>
    <submittedName>
        <fullName evidence="2">Uncharacterized protein</fullName>
    </submittedName>
</protein>
<reference evidence="2" key="1">
    <citation type="journal article" date="2014" name="Front. Microbiol.">
        <title>High frequency of phylogenetically diverse reductive dehalogenase-homologous genes in deep subseafloor sedimentary metagenomes.</title>
        <authorList>
            <person name="Kawai M."/>
            <person name="Futagami T."/>
            <person name="Toyoda A."/>
            <person name="Takaki Y."/>
            <person name="Nishi S."/>
            <person name="Hori S."/>
            <person name="Arai W."/>
            <person name="Tsubouchi T."/>
            <person name="Morono Y."/>
            <person name="Uchiyama I."/>
            <person name="Ito T."/>
            <person name="Fujiyama A."/>
            <person name="Inagaki F."/>
            <person name="Takami H."/>
        </authorList>
    </citation>
    <scope>NUCLEOTIDE SEQUENCE</scope>
    <source>
        <strain evidence="2">Expedition CK06-06</strain>
    </source>
</reference>
<dbReference type="AlphaFoldDB" id="X1TK17"/>